<accession>A0A8S1MWA1</accession>
<keyword evidence="2" id="KW-1185">Reference proteome</keyword>
<dbReference type="AlphaFoldDB" id="A0A8S1MWA1"/>
<organism evidence="1 2">
    <name type="scientific">Paramecium primaurelia</name>
    <dbReference type="NCBI Taxonomy" id="5886"/>
    <lineage>
        <taxon>Eukaryota</taxon>
        <taxon>Sar</taxon>
        <taxon>Alveolata</taxon>
        <taxon>Ciliophora</taxon>
        <taxon>Intramacronucleata</taxon>
        <taxon>Oligohymenophorea</taxon>
        <taxon>Peniculida</taxon>
        <taxon>Parameciidae</taxon>
        <taxon>Paramecium</taxon>
    </lineage>
</organism>
<proteinExistence type="predicted"/>
<evidence type="ECO:0000313" key="1">
    <source>
        <dbReference type="EMBL" id="CAD8081696.1"/>
    </source>
</evidence>
<protein>
    <submittedName>
        <fullName evidence="1">Uncharacterized protein</fullName>
    </submittedName>
</protein>
<dbReference type="EMBL" id="CAJJDM010000068">
    <property type="protein sequence ID" value="CAD8081696.1"/>
    <property type="molecule type" value="Genomic_DNA"/>
</dbReference>
<reference evidence="1" key="1">
    <citation type="submission" date="2021-01" db="EMBL/GenBank/DDBJ databases">
        <authorList>
            <consortium name="Genoscope - CEA"/>
            <person name="William W."/>
        </authorList>
    </citation>
    <scope>NUCLEOTIDE SEQUENCE</scope>
</reference>
<sequence>MKNILSKKHFPQGHFSQASAQFKLNQCQLYVKQPERCHINKNATSAELGLTKQNKSQIKINQCKYESSFQDMMPKRDEIYKYRRRPSPSRNQSKKDLLTHSVDFIKPPHIERDSSFINFHKKTSQSGFYKRPQVSISLTRMKENEAANKIFDYSNKENMIYTLINKQIQRNPITGNGLPNQYKTGIKCNPSIRSQMDEILFQNRDQCGRKKWNIQL</sequence>
<name>A0A8S1MWA1_PARPR</name>
<gene>
    <name evidence="1" type="ORF">PPRIM_AZ9-3.1.T0660124</name>
</gene>
<comment type="caution">
    <text evidence="1">The sequence shown here is derived from an EMBL/GenBank/DDBJ whole genome shotgun (WGS) entry which is preliminary data.</text>
</comment>
<evidence type="ECO:0000313" key="2">
    <source>
        <dbReference type="Proteomes" id="UP000688137"/>
    </source>
</evidence>
<dbReference type="Proteomes" id="UP000688137">
    <property type="component" value="Unassembled WGS sequence"/>
</dbReference>
<dbReference type="OMA" id="GIKCNPS"/>